<proteinExistence type="inferred from homology"/>
<feature type="transmembrane region" description="Helical" evidence="7">
    <location>
        <begin position="199"/>
        <end position="221"/>
    </location>
</feature>
<feature type="transmembrane region" description="Helical" evidence="7">
    <location>
        <begin position="77"/>
        <end position="98"/>
    </location>
</feature>
<keyword evidence="5 7" id="KW-0472">Membrane</keyword>
<protein>
    <submittedName>
        <fullName evidence="8">Protein unc-93 homolog A-like</fullName>
    </submittedName>
</protein>
<evidence type="ECO:0000256" key="2">
    <source>
        <dbReference type="ARBA" id="ARBA00009172"/>
    </source>
</evidence>
<reference evidence="8 9" key="1">
    <citation type="journal article" date="2021" name="Elife">
        <title>Chloroplast acquisition without the gene transfer in kleptoplastic sea slugs, Plakobranchus ocellatus.</title>
        <authorList>
            <person name="Maeda T."/>
            <person name="Takahashi S."/>
            <person name="Yoshida T."/>
            <person name="Shimamura S."/>
            <person name="Takaki Y."/>
            <person name="Nagai Y."/>
            <person name="Toyoda A."/>
            <person name="Suzuki Y."/>
            <person name="Arimoto A."/>
            <person name="Ishii H."/>
            <person name="Satoh N."/>
            <person name="Nishiyama T."/>
            <person name="Hasebe M."/>
            <person name="Maruyama T."/>
            <person name="Minagawa J."/>
            <person name="Obokata J."/>
            <person name="Shigenobu S."/>
        </authorList>
    </citation>
    <scope>NUCLEOTIDE SEQUENCE [LARGE SCALE GENOMIC DNA]</scope>
</reference>
<dbReference type="Pfam" id="PF05978">
    <property type="entry name" value="UNC-93"/>
    <property type="match status" value="1"/>
</dbReference>
<keyword evidence="3 7" id="KW-0812">Transmembrane</keyword>
<keyword evidence="6" id="KW-0325">Glycoprotein</keyword>
<dbReference type="GO" id="GO:0016020">
    <property type="term" value="C:membrane"/>
    <property type="evidence" value="ECO:0007669"/>
    <property type="project" value="UniProtKB-SubCell"/>
</dbReference>
<comment type="subcellular location">
    <subcellularLocation>
        <location evidence="1">Membrane</location>
        <topology evidence="1">Multi-pass membrane protein</topology>
    </subcellularLocation>
</comment>
<dbReference type="SUPFAM" id="SSF103473">
    <property type="entry name" value="MFS general substrate transporter"/>
    <property type="match status" value="1"/>
</dbReference>
<dbReference type="InterPro" id="IPR010291">
    <property type="entry name" value="Ion_channel_UNC-93"/>
</dbReference>
<dbReference type="PANTHER" id="PTHR19444">
    <property type="entry name" value="UNC-93 RELATED"/>
    <property type="match status" value="1"/>
</dbReference>
<feature type="transmembrane region" description="Helical" evidence="7">
    <location>
        <begin position="104"/>
        <end position="129"/>
    </location>
</feature>
<dbReference type="Proteomes" id="UP000762676">
    <property type="component" value="Unassembled WGS sequence"/>
</dbReference>
<comment type="caution">
    <text evidence="8">The sequence shown here is derived from an EMBL/GenBank/DDBJ whole genome shotgun (WGS) entry which is preliminary data.</text>
</comment>
<dbReference type="FunFam" id="1.20.1250.20:FF:000290">
    <property type="entry name" value="Unc-93 homolog A"/>
    <property type="match status" value="1"/>
</dbReference>
<evidence type="ECO:0000313" key="8">
    <source>
        <dbReference type="EMBL" id="GFR83896.1"/>
    </source>
</evidence>
<feature type="transmembrane region" description="Helical" evidence="7">
    <location>
        <begin position="136"/>
        <end position="156"/>
    </location>
</feature>
<organism evidence="8 9">
    <name type="scientific">Elysia marginata</name>
    <dbReference type="NCBI Taxonomy" id="1093978"/>
    <lineage>
        <taxon>Eukaryota</taxon>
        <taxon>Metazoa</taxon>
        <taxon>Spiralia</taxon>
        <taxon>Lophotrochozoa</taxon>
        <taxon>Mollusca</taxon>
        <taxon>Gastropoda</taxon>
        <taxon>Heterobranchia</taxon>
        <taxon>Euthyneura</taxon>
        <taxon>Panpulmonata</taxon>
        <taxon>Sacoglossa</taxon>
        <taxon>Placobranchoidea</taxon>
        <taxon>Plakobranchidae</taxon>
        <taxon>Elysia</taxon>
    </lineage>
</organism>
<keyword evidence="4 7" id="KW-1133">Transmembrane helix</keyword>
<gene>
    <name evidence="8" type="ORF">ElyMa_004136100</name>
</gene>
<evidence type="ECO:0000256" key="7">
    <source>
        <dbReference type="SAM" id="Phobius"/>
    </source>
</evidence>
<evidence type="ECO:0000256" key="1">
    <source>
        <dbReference type="ARBA" id="ARBA00004141"/>
    </source>
</evidence>
<dbReference type="Gene3D" id="1.20.1250.20">
    <property type="entry name" value="MFS general substrate transporter like domains"/>
    <property type="match status" value="1"/>
</dbReference>
<evidence type="ECO:0000256" key="4">
    <source>
        <dbReference type="ARBA" id="ARBA00022989"/>
    </source>
</evidence>
<dbReference type="AlphaFoldDB" id="A0AAV4GFH7"/>
<keyword evidence="9" id="KW-1185">Reference proteome</keyword>
<evidence type="ECO:0000256" key="6">
    <source>
        <dbReference type="ARBA" id="ARBA00023180"/>
    </source>
</evidence>
<dbReference type="PANTHER" id="PTHR19444:SF13">
    <property type="entry name" value="PROTEIN UNC-93 HOMOLOG A"/>
    <property type="match status" value="1"/>
</dbReference>
<dbReference type="InterPro" id="IPR051951">
    <property type="entry name" value="UNC-93_regulatory"/>
</dbReference>
<sequence>MAAIIISLLLDPITLDNENKSGQDRKLSPKLLVATFKHLLSSPVQVLLIPITLYSGIEQALLQGDFTKSYITCTLGIWNLGYVMICYGVVDAICSLLFGRLVQYIGHIPFFVLAFITHGALQVVFLLWTPTKGQEVLFYVFAGLWGMGDAVIQTQVNALYGNIFSNKAEAAFANYRLWESVGFMVTYAYNDYLCTYTKLYIAMASLGLSVVCYFAVEIVTWRTKRNTASQMDGST</sequence>
<dbReference type="InterPro" id="IPR036259">
    <property type="entry name" value="MFS_trans_sf"/>
</dbReference>
<evidence type="ECO:0000313" key="9">
    <source>
        <dbReference type="Proteomes" id="UP000762676"/>
    </source>
</evidence>
<evidence type="ECO:0000256" key="5">
    <source>
        <dbReference type="ARBA" id="ARBA00023136"/>
    </source>
</evidence>
<name>A0AAV4GFH7_9GAST</name>
<dbReference type="EMBL" id="BMAT01008389">
    <property type="protein sequence ID" value="GFR83896.1"/>
    <property type="molecule type" value="Genomic_DNA"/>
</dbReference>
<comment type="similarity">
    <text evidence="2">Belongs to the unc-93 family.</text>
</comment>
<evidence type="ECO:0000256" key="3">
    <source>
        <dbReference type="ARBA" id="ARBA00022692"/>
    </source>
</evidence>
<accession>A0AAV4GFH7</accession>